<name>A0A2R7Y2W2_9CREN</name>
<feature type="domain" description="RNA ligase" evidence="1">
    <location>
        <begin position="53"/>
        <end position="177"/>
    </location>
</feature>
<organism evidence="2 4">
    <name type="scientific">Zestosphaera tikiterensis</name>
    <dbReference type="NCBI Taxonomy" id="1973259"/>
    <lineage>
        <taxon>Archaea</taxon>
        <taxon>Thermoproteota</taxon>
        <taxon>Thermoprotei</taxon>
        <taxon>Desulfurococcales</taxon>
        <taxon>Desulfurococcaceae</taxon>
        <taxon>Zestosphaera</taxon>
    </lineage>
</organism>
<evidence type="ECO:0000313" key="4">
    <source>
        <dbReference type="Proteomes" id="UP000244093"/>
    </source>
</evidence>
<dbReference type="Pfam" id="PF09414">
    <property type="entry name" value="RNA_ligase"/>
    <property type="match status" value="1"/>
</dbReference>
<reference evidence="2" key="1">
    <citation type="submission" date="2017-04" db="EMBL/GenBank/DDBJ databases">
        <authorList>
            <person name="Afonso C.L."/>
            <person name="Miller P.J."/>
            <person name="Scott M.A."/>
            <person name="Spackman E."/>
            <person name="Goraichik I."/>
            <person name="Dimitrov K.M."/>
            <person name="Suarez D.L."/>
            <person name="Swayne D.E."/>
        </authorList>
    </citation>
    <scope>NUCLEOTIDE SEQUENCE</scope>
    <source>
        <strain evidence="2">NZ3</strain>
    </source>
</reference>
<dbReference type="InterPro" id="IPR021122">
    <property type="entry name" value="RNA_ligase_dom_REL/Rnl2"/>
</dbReference>
<reference evidence="2 4" key="2">
    <citation type="journal article" date="2018" name="Syst. Appl. Microbiol.">
        <title>A new symbiotic nanoarchaeote (Candidatus Nanoclepta minutus) and its host (Zestosphaera tikiterensis gen. nov., sp. nov.) from a New Zealand hot spring.</title>
        <authorList>
            <person name="St John E."/>
            <person name="Liu Y."/>
            <person name="Podar M."/>
            <person name="Stott M.B."/>
            <person name="Meneghin J."/>
            <person name="Chen Z."/>
            <person name="Lagutin K."/>
            <person name="Mitchell K."/>
            <person name="Reysenbach A.L."/>
        </authorList>
    </citation>
    <scope>NUCLEOTIDE SEQUENCE [LARGE SCALE GENOMIC DNA]</scope>
    <source>
        <strain evidence="2">NZ3</strain>
    </source>
</reference>
<dbReference type="Proteomes" id="UP000244093">
    <property type="component" value="Unassembled WGS sequence"/>
</dbReference>
<protein>
    <recommendedName>
        <fullName evidence="1">RNA ligase domain-containing protein</fullName>
    </recommendedName>
</protein>
<evidence type="ECO:0000313" key="2">
    <source>
        <dbReference type="EMBL" id="PUA31697.1"/>
    </source>
</evidence>
<dbReference type="EMBL" id="NBVN01000007">
    <property type="protein sequence ID" value="PUA31697.1"/>
    <property type="molecule type" value="Genomic_DNA"/>
</dbReference>
<comment type="caution">
    <text evidence="2">The sequence shown here is derived from an EMBL/GenBank/DDBJ whole genome shotgun (WGS) entry which is preliminary data.</text>
</comment>
<gene>
    <name evidence="2" type="ORF">B7O98_08725</name>
    <name evidence="3" type="ORF">B7O98_08895</name>
</gene>
<evidence type="ECO:0000313" key="3">
    <source>
        <dbReference type="EMBL" id="PUA31730.1"/>
    </source>
</evidence>
<evidence type="ECO:0000259" key="1">
    <source>
        <dbReference type="Pfam" id="PF09414"/>
    </source>
</evidence>
<proteinExistence type="predicted"/>
<dbReference type="EMBL" id="NBVN01000007">
    <property type="protein sequence ID" value="PUA31730.1"/>
    <property type="molecule type" value="Genomic_DNA"/>
</dbReference>
<accession>A0A2R7Y2W2</accession>
<dbReference type="AlphaFoldDB" id="A0A2R7Y2W2"/>
<sequence>MVEQEHRLGYVKIPNFHEVRELPTCGSWFVVEEKVDGKTFDGSSACVEVWGVELCVFGEYVGVTHLIFYKDLMSYVFVFDVRLNGMYLKPLPKVLISTLLGIPHAPIKGFIREVTEEVVTQYYIEEKSYFKTDLNPVVCKKHPQICQNFKELYGENFSEGIVVKCYEDGKIKAVKYVKPEFDKIINEIGRYENYPNTNIVKFNIDTAAKLQKTNLEKVIKNNASQTHIQNLLKLFIEAYENTYSSKTIEEAVKTLPGRNKDMLKIAIERCVSNLEAC</sequence>